<dbReference type="NCBIfam" id="TIGR00652">
    <property type="entry name" value="DapF"/>
    <property type="match status" value="1"/>
</dbReference>
<feature type="binding site" evidence="9">
    <location>
        <begin position="72"/>
        <end position="73"/>
    </location>
    <ligand>
        <name>substrate</name>
    </ligand>
</feature>
<gene>
    <name evidence="9" type="primary">dapF</name>
    <name evidence="11" type="ORF">IAB71_06170</name>
</gene>
<dbReference type="PANTHER" id="PTHR31689:SF0">
    <property type="entry name" value="DIAMINOPIMELATE EPIMERASE"/>
    <property type="match status" value="1"/>
</dbReference>
<dbReference type="SUPFAM" id="SSF54506">
    <property type="entry name" value="Diaminopimelate epimerase-like"/>
    <property type="match status" value="1"/>
</dbReference>
<evidence type="ECO:0000256" key="5">
    <source>
        <dbReference type="ARBA" id="ARBA00022605"/>
    </source>
</evidence>
<feature type="active site" description="Proton acceptor" evidence="9">
    <location>
        <position position="220"/>
    </location>
</feature>
<reference evidence="11" key="2">
    <citation type="journal article" date="2021" name="PeerJ">
        <title>Extensive microbial diversity within the chicken gut microbiome revealed by metagenomics and culture.</title>
        <authorList>
            <person name="Gilroy R."/>
            <person name="Ravi A."/>
            <person name="Getino M."/>
            <person name="Pursley I."/>
            <person name="Horton D.L."/>
            <person name="Alikhan N.F."/>
            <person name="Baker D."/>
            <person name="Gharbi K."/>
            <person name="Hall N."/>
            <person name="Watson M."/>
            <person name="Adriaenssens E.M."/>
            <person name="Foster-Nyarko E."/>
            <person name="Jarju S."/>
            <person name="Secka A."/>
            <person name="Antonio M."/>
            <person name="Oren A."/>
            <person name="Chaudhuri R.R."/>
            <person name="La Ragione R."/>
            <person name="Hildebrand F."/>
            <person name="Pallen M.J."/>
        </authorList>
    </citation>
    <scope>NUCLEOTIDE SEQUENCE</scope>
    <source>
        <strain evidence="11">CHK188-20938</strain>
    </source>
</reference>
<reference evidence="11" key="1">
    <citation type="submission" date="2020-10" db="EMBL/GenBank/DDBJ databases">
        <authorList>
            <person name="Gilroy R."/>
        </authorList>
    </citation>
    <scope>NUCLEOTIDE SEQUENCE</scope>
    <source>
        <strain evidence="11">CHK188-20938</strain>
    </source>
</reference>
<dbReference type="Pfam" id="PF01678">
    <property type="entry name" value="DAP_epimerase"/>
    <property type="match status" value="2"/>
</dbReference>
<evidence type="ECO:0000256" key="2">
    <source>
        <dbReference type="ARBA" id="ARBA00010219"/>
    </source>
</evidence>
<feature type="site" description="Could be important to modulate the pK values of the two catalytic cysteine residues" evidence="9">
    <location>
        <position position="211"/>
    </location>
</feature>
<feature type="binding site" evidence="9">
    <location>
        <begin position="221"/>
        <end position="222"/>
    </location>
    <ligand>
        <name>substrate</name>
    </ligand>
</feature>
<dbReference type="GO" id="GO:0009089">
    <property type="term" value="P:lysine biosynthetic process via diaminopimelate"/>
    <property type="evidence" value="ECO:0007669"/>
    <property type="project" value="UniProtKB-UniRule"/>
</dbReference>
<sequence length="278" mass="30799">MRFTKMHGCGNDYVYVDCFRERVDDPRETARRVSDRHFGIGSDGLILIKPSKRADFAMAMYNADGSEGAMCGNGIRCLAKYVYDKGLTSRKQISVETRSGIKHLILTVKDQKVSEVQVDMGRPELTAAKIPVRSETERAQNVPVRIRGRDFLYTAVSMGNPHAVVQVKDAAGLDLARFGPEFECYRDFPDRINTEFVEILDPETIRMRVWERGSGETLACGTGACAAAVAAVENGWIRGRSVTVRLAGGELKICWDRQSGSVFMTGPAATVFEGEIKF</sequence>
<comment type="subunit">
    <text evidence="9">Homodimer.</text>
</comment>
<keyword evidence="7 9" id="KW-0413">Isomerase</keyword>
<evidence type="ECO:0000256" key="9">
    <source>
        <dbReference type="HAMAP-Rule" id="MF_00197"/>
    </source>
</evidence>
<dbReference type="FunFam" id="3.10.310.10:FF:000001">
    <property type="entry name" value="Diaminopimelate epimerase"/>
    <property type="match status" value="1"/>
</dbReference>
<feature type="binding site" evidence="9">
    <location>
        <position position="11"/>
    </location>
    <ligand>
        <name>substrate</name>
    </ligand>
</feature>
<evidence type="ECO:0000313" key="11">
    <source>
        <dbReference type="EMBL" id="HIV25359.1"/>
    </source>
</evidence>
<feature type="binding site" evidence="9">
    <location>
        <position position="62"/>
    </location>
    <ligand>
        <name>substrate</name>
    </ligand>
</feature>
<evidence type="ECO:0000256" key="10">
    <source>
        <dbReference type="PROSITE-ProRule" id="PRU10125"/>
    </source>
</evidence>
<name>A0A9D1TA15_9FIRM</name>
<evidence type="ECO:0000256" key="8">
    <source>
        <dbReference type="ARBA" id="ARBA00051712"/>
    </source>
</evidence>
<protein>
    <recommendedName>
        <fullName evidence="3 9">Diaminopimelate epimerase</fullName>
        <shortName evidence="9">DAP epimerase</shortName>
        <ecNumber evidence="3 9">5.1.1.7</ecNumber>
    </recommendedName>
    <alternativeName>
        <fullName evidence="9">PLP-independent amino acid racemase</fullName>
    </alternativeName>
</protein>
<evidence type="ECO:0000256" key="7">
    <source>
        <dbReference type="ARBA" id="ARBA00023235"/>
    </source>
</evidence>
<dbReference type="GO" id="GO:0005829">
    <property type="term" value="C:cytosol"/>
    <property type="evidence" value="ECO:0007669"/>
    <property type="project" value="TreeGrafter"/>
</dbReference>
<dbReference type="GO" id="GO:0008837">
    <property type="term" value="F:diaminopimelate epimerase activity"/>
    <property type="evidence" value="ECO:0007669"/>
    <property type="project" value="UniProtKB-UniRule"/>
</dbReference>
<proteinExistence type="inferred from homology"/>
<comment type="function">
    <text evidence="9">Catalyzes the stereoinversion of LL-2,6-diaminopimelate (L,L-DAP) to meso-diaminopimelate (meso-DAP), a precursor of L-lysine and an essential component of the bacterial peptidoglycan.</text>
</comment>
<dbReference type="Proteomes" id="UP000824169">
    <property type="component" value="Unassembled WGS sequence"/>
</dbReference>
<feature type="active site" evidence="10">
    <location>
        <position position="71"/>
    </location>
</feature>
<keyword evidence="5 9" id="KW-0028">Amino-acid biosynthesis</keyword>
<comment type="similarity">
    <text evidence="2 9">Belongs to the diaminopimelate epimerase family.</text>
</comment>
<organism evidence="11 12">
    <name type="scientific">Candidatus Scatomonas pullistercoris</name>
    <dbReference type="NCBI Taxonomy" id="2840920"/>
    <lineage>
        <taxon>Bacteria</taxon>
        <taxon>Bacillati</taxon>
        <taxon>Bacillota</taxon>
        <taxon>Clostridia</taxon>
        <taxon>Lachnospirales</taxon>
        <taxon>Lachnospiraceae</taxon>
        <taxon>Lachnospiraceae incertae sedis</taxon>
        <taxon>Candidatus Scatomonas</taxon>
    </lineage>
</organism>
<keyword evidence="6 9" id="KW-0457">Lysine biosynthesis</keyword>
<dbReference type="PROSITE" id="PS01326">
    <property type="entry name" value="DAP_EPIMERASE"/>
    <property type="match status" value="1"/>
</dbReference>
<dbReference type="InterPro" id="IPR001653">
    <property type="entry name" value="DAP_epimerase_DapF"/>
</dbReference>
<feature type="site" description="Could be important to modulate the pK values of the two catalytic cysteine residues" evidence="9">
    <location>
        <position position="162"/>
    </location>
</feature>
<evidence type="ECO:0000256" key="6">
    <source>
        <dbReference type="ARBA" id="ARBA00023154"/>
    </source>
</evidence>
<evidence type="ECO:0000256" key="3">
    <source>
        <dbReference type="ARBA" id="ARBA00013080"/>
    </source>
</evidence>
<dbReference type="PANTHER" id="PTHR31689">
    <property type="entry name" value="DIAMINOPIMELATE EPIMERASE, CHLOROPLASTIC"/>
    <property type="match status" value="1"/>
</dbReference>
<dbReference type="EMBL" id="DVOO01000016">
    <property type="protein sequence ID" value="HIV25359.1"/>
    <property type="molecule type" value="Genomic_DNA"/>
</dbReference>
<feature type="binding site" evidence="9">
    <location>
        <position position="160"/>
    </location>
    <ligand>
        <name>substrate</name>
    </ligand>
</feature>
<comment type="caution">
    <text evidence="11">The sequence shown here is derived from an EMBL/GenBank/DDBJ whole genome shotgun (WGS) entry which is preliminary data.</text>
</comment>
<accession>A0A9D1TA15</accession>
<feature type="binding site" evidence="9">
    <location>
        <begin position="211"/>
        <end position="212"/>
    </location>
    <ligand>
        <name>substrate</name>
    </ligand>
</feature>
<comment type="catalytic activity">
    <reaction evidence="8 9">
        <text>(2S,6S)-2,6-diaminopimelate = meso-2,6-diaminopimelate</text>
        <dbReference type="Rhea" id="RHEA:15393"/>
        <dbReference type="ChEBI" id="CHEBI:57609"/>
        <dbReference type="ChEBI" id="CHEBI:57791"/>
        <dbReference type="EC" id="5.1.1.7"/>
    </reaction>
</comment>
<feature type="binding site" evidence="9">
    <location>
        <position position="193"/>
    </location>
    <ligand>
        <name>substrate</name>
    </ligand>
</feature>
<dbReference type="InterPro" id="IPR018510">
    <property type="entry name" value="DAP_epimerase_AS"/>
</dbReference>
<comment type="pathway">
    <text evidence="1 9">Amino-acid biosynthesis; L-lysine biosynthesis via DAP pathway; DL-2,6-diaminopimelate from LL-2,6-diaminopimelate: step 1/1.</text>
</comment>
<dbReference type="HAMAP" id="MF_00197">
    <property type="entry name" value="DAP_epimerase"/>
    <property type="match status" value="1"/>
</dbReference>
<evidence type="ECO:0000256" key="1">
    <source>
        <dbReference type="ARBA" id="ARBA00005196"/>
    </source>
</evidence>
<dbReference type="Gene3D" id="3.10.310.10">
    <property type="entry name" value="Diaminopimelate Epimerase, Chain A, domain 1"/>
    <property type="match status" value="2"/>
</dbReference>
<dbReference type="AlphaFoldDB" id="A0A9D1TA15"/>
<evidence type="ECO:0000256" key="4">
    <source>
        <dbReference type="ARBA" id="ARBA00022490"/>
    </source>
</evidence>
<evidence type="ECO:0000313" key="12">
    <source>
        <dbReference type="Proteomes" id="UP000824169"/>
    </source>
</evidence>
<comment type="subcellular location">
    <subcellularLocation>
        <location evidence="9">Cytoplasm</location>
    </subcellularLocation>
</comment>
<comment type="caution">
    <text evidence="9">Lacks conserved residue(s) required for the propagation of feature annotation.</text>
</comment>
<feature type="active site" description="Proton donor" evidence="9">
    <location>
        <position position="71"/>
    </location>
</feature>
<dbReference type="EC" id="5.1.1.7" evidence="3 9"/>
<keyword evidence="4 9" id="KW-0963">Cytoplasm</keyword>